<protein>
    <submittedName>
        <fullName evidence="16">Glycine receptor subunit alpha-4-like</fullName>
    </submittedName>
</protein>
<dbReference type="InterPro" id="IPR036734">
    <property type="entry name" value="Neur_chan_lig-bd_sf"/>
</dbReference>
<evidence type="ECO:0000256" key="2">
    <source>
        <dbReference type="ARBA" id="ARBA00004236"/>
    </source>
</evidence>
<feature type="transmembrane region" description="Helical" evidence="11">
    <location>
        <begin position="281"/>
        <end position="300"/>
    </location>
</feature>
<feature type="domain" description="Neurotransmitter-gated ion-channel transmembrane" evidence="14">
    <location>
        <begin position="257"/>
        <end position="513"/>
    </location>
</feature>
<evidence type="ECO:0000256" key="12">
    <source>
        <dbReference type="SAM" id="MobiDB-lite"/>
    </source>
</evidence>
<dbReference type="PRINTS" id="PR00252">
    <property type="entry name" value="NRIONCHANNEL"/>
</dbReference>
<feature type="chain" id="PRO_5034869332" evidence="11">
    <location>
        <begin position="27"/>
        <end position="527"/>
    </location>
</feature>
<keyword evidence="3 11" id="KW-0813">Transport</keyword>
<dbReference type="Pfam" id="PF02932">
    <property type="entry name" value="Neur_chan_memb"/>
    <property type="match status" value="1"/>
</dbReference>
<keyword evidence="8 11" id="KW-0406">Ion transport</keyword>
<comment type="similarity">
    <text evidence="11">Belongs to the ligand-gated ion channel (TC 1.A.9) family.</text>
</comment>
<dbReference type="OMA" id="WAFPLAF"/>
<dbReference type="Pfam" id="PF02931">
    <property type="entry name" value="Neur_chan_LBD"/>
    <property type="match status" value="1"/>
</dbReference>
<evidence type="ECO:0000256" key="11">
    <source>
        <dbReference type="RuleBase" id="RU000687"/>
    </source>
</evidence>
<evidence type="ECO:0000256" key="6">
    <source>
        <dbReference type="ARBA" id="ARBA00022729"/>
    </source>
</evidence>
<dbReference type="KEGG" id="aplc:110984149"/>
<evidence type="ECO:0000256" key="5">
    <source>
        <dbReference type="ARBA" id="ARBA00022692"/>
    </source>
</evidence>
<dbReference type="GO" id="GO:0005230">
    <property type="term" value="F:extracellular ligand-gated monoatomic ion channel activity"/>
    <property type="evidence" value="ECO:0007669"/>
    <property type="project" value="InterPro"/>
</dbReference>
<gene>
    <name evidence="16" type="primary">LOC110984149</name>
</gene>
<organism evidence="15 16">
    <name type="scientific">Acanthaster planci</name>
    <name type="common">Crown-of-thorns starfish</name>
    <dbReference type="NCBI Taxonomy" id="133434"/>
    <lineage>
        <taxon>Eukaryota</taxon>
        <taxon>Metazoa</taxon>
        <taxon>Echinodermata</taxon>
        <taxon>Eleutherozoa</taxon>
        <taxon>Asterozoa</taxon>
        <taxon>Asteroidea</taxon>
        <taxon>Valvatacea</taxon>
        <taxon>Valvatida</taxon>
        <taxon>Acanthasteridae</taxon>
        <taxon>Acanthaster</taxon>
    </lineage>
</organism>
<evidence type="ECO:0000259" key="14">
    <source>
        <dbReference type="Pfam" id="PF02932"/>
    </source>
</evidence>
<dbReference type="InterPro" id="IPR038050">
    <property type="entry name" value="Neuro_actylchol_rec"/>
</dbReference>
<dbReference type="GeneID" id="110984149"/>
<dbReference type="InterPro" id="IPR006202">
    <property type="entry name" value="Neur_chan_lig-bd"/>
</dbReference>
<dbReference type="PRINTS" id="PR00253">
    <property type="entry name" value="GABAARECEPTR"/>
</dbReference>
<dbReference type="GO" id="GO:0005886">
    <property type="term" value="C:plasma membrane"/>
    <property type="evidence" value="ECO:0007669"/>
    <property type="project" value="UniProtKB-SubCell"/>
</dbReference>
<dbReference type="AlphaFoldDB" id="A0A8B7Z240"/>
<dbReference type="InterPro" id="IPR006029">
    <property type="entry name" value="Neurotrans-gated_channel_TM"/>
</dbReference>
<evidence type="ECO:0000256" key="7">
    <source>
        <dbReference type="ARBA" id="ARBA00022989"/>
    </source>
</evidence>
<keyword evidence="6 11" id="KW-0732">Signal</keyword>
<dbReference type="InterPro" id="IPR018000">
    <property type="entry name" value="Neurotransmitter_ion_chnl_CS"/>
</dbReference>
<feature type="region of interest" description="Disordered" evidence="12">
    <location>
        <begin position="353"/>
        <end position="377"/>
    </location>
</feature>
<dbReference type="InterPro" id="IPR036719">
    <property type="entry name" value="Neuro-gated_channel_TM_sf"/>
</dbReference>
<evidence type="ECO:0000313" key="16">
    <source>
        <dbReference type="RefSeq" id="XP_022099678.1"/>
    </source>
</evidence>
<dbReference type="RefSeq" id="XP_022099678.1">
    <property type="nucleotide sequence ID" value="XM_022243986.1"/>
</dbReference>
<reference evidence="16" key="1">
    <citation type="submission" date="2025-08" db="UniProtKB">
        <authorList>
            <consortium name="RefSeq"/>
        </authorList>
    </citation>
    <scope>IDENTIFICATION</scope>
</reference>
<dbReference type="CDD" id="cd19049">
    <property type="entry name" value="LGIC_TM_anion"/>
    <property type="match status" value="1"/>
</dbReference>
<dbReference type="FunFam" id="2.70.170.10:FF:000045">
    <property type="entry name" value="Predicted protein"/>
    <property type="match status" value="1"/>
</dbReference>
<feature type="transmembrane region" description="Helical" evidence="11">
    <location>
        <begin position="496"/>
        <end position="514"/>
    </location>
</feature>
<feature type="domain" description="Neurotransmitter-gated ion-channel ligand-binding" evidence="13">
    <location>
        <begin position="46"/>
        <end position="248"/>
    </location>
</feature>
<feature type="transmembrane region" description="Helical" evidence="11">
    <location>
        <begin position="315"/>
        <end position="338"/>
    </location>
</feature>
<accession>A0A8B7Z240</accession>
<evidence type="ECO:0000256" key="9">
    <source>
        <dbReference type="ARBA" id="ARBA00023136"/>
    </source>
</evidence>
<keyword evidence="9 11" id="KW-0472">Membrane</keyword>
<evidence type="ECO:0000259" key="13">
    <source>
        <dbReference type="Pfam" id="PF02931"/>
    </source>
</evidence>
<dbReference type="InterPro" id="IPR006201">
    <property type="entry name" value="Neur_channel"/>
</dbReference>
<dbReference type="Proteomes" id="UP000694845">
    <property type="component" value="Unplaced"/>
</dbReference>
<keyword evidence="15" id="KW-1185">Reference proteome</keyword>
<evidence type="ECO:0000256" key="10">
    <source>
        <dbReference type="ARBA" id="ARBA00023303"/>
    </source>
</evidence>
<proteinExistence type="inferred from homology"/>
<dbReference type="SUPFAM" id="SSF63712">
    <property type="entry name" value="Nicotinic receptor ligand binding domain-like"/>
    <property type="match status" value="1"/>
</dbReference>
<dbReference type="InterPro" id="IPR006028">
    <property type="entry name" value="GABAA/Glycine_rcpt"/>
</dbReference>
<dbReference type="OrthoDB" id="407674at2759"/>
<evidence type="ECO:0000256" key="8">
    <source>
        <dbReference type="ARBA" id="ARBA00023065"/>
    </source>
</evidence>
<keyword evidence="10 11" id="KW-0407">Ion channel</keyword>
<evidence type="ECO:0000313" key="15">
    <source>
        <dbReference type="Proteomes" id="UP000694845"/>
    </source>
</evidence>
<feature type="transmembrane region" description="Helical" evidence="11">
    <location>
        <begin position="250"/>
        <end position="274"/>
    </location>
</feature>
<sequence length="527" mass="59965">MVTVNLKLPVWVAVVCSLHAMRQTGAQVSEAAPRERNMELENKTRDLFESLLDGYDRKIRPYFGTGRPVRVKVDIYLASFDNIHEDRMEYGVTIYLRQKWHDPRLHHSGDVPLPPTSHYVDHLWVPDLIISNAKQAEFKDVTFMNRVVDIDKDGNVLYVSRLALQLSCSMDFHRFPLDSQGCEIEFESFEYTTDDLIYHWDAEMPIEYHHNHLKLPQYNLDGSNVHACSRVLRTGNYSCIGIRLIFSRKIGYYMLQTYVPSMLLVVMSWVSFWIQIKGSPARVALGVTTVLTMITTTNGVRQNLPPVSYVKAIDVWFAFCLVFVIGALMEFALVHYLVDHKPNINIKERITSLKRKQSQEGARPPSTKHKQDERGDNSCVVLTIESKPTAVRRPVTSNARKGGKPGGTATPDEVLSVDKLTESEQDEAVEGGVAYLNHAHFEMETIDDHNQRQGGSPMTVNGQALNPASRVLCVSGTCGAKRKQPYLNTGQRIDSICRWAFPLAFVIFNFGYWISYSHEHEKPQYIP</sequence>
<feature type="signal peptide" evidence="11">
    <location>
        <begin position="1"/>
        <end position="26"/>
    </location>
</feature>
<comment type="subcellular location">
    <subcellularLocation>
        <location evidence="2">Cell membrane</location>
    </subcellularLocation>
    <subcellularLocation>
        <location evidence="1">Membrane</location>
        <topology evidence="1">Multi-pass membrane protein</topology>
    </subcellularLocation>
</comment>
<feature type="region of interest" description="Disordered" evidence="12">
    <location>
        <begin position="391"/>
        <end position="414"/>
    </location>
</feature>
<evidence type="ECO:0000256" key="4">
    <source>
        <dbReference type="ARBA" id="ARBA00022475"/>
    </source>
</evidence>
<keyword evidence="5 11" id="KW-0812">Transmembrane</keyword>
<dbReference type="Gene3D" id="1.20.58.390">
    <property type="entry name" value="Neurotransmitter-gated ion-channel transmembrane domain"/>
    <property type="match status" value="1"/>
</dbReference>
<keyword evidence="7 11" id="KW-1133">Transmembrane helix</keyword>
<dbReference type="SUPFAM" id="SSF90112">
    <property type="entry name" value="Neurotransmitter-gated ion-channel transmembrane pore"/>
    <property type="match status" value="1"/>
</dbReference>
<evidence type="ECO:0000256" key="1">
    <source>
        <dbReference type="ARBA" id="ARBA00004141"/>
    </source>
</evidence>
<name>A0A8B7Z240_ACAPL</name>
<dbReference type="PROSITE" id="PS00236">
    <property type="entry name" value="NEUROTR_ION_CHANNEL"/>
    <property type="match status" value="1"/>
</dbReference>
<dbReference type="Gene3D" id="2.70.170.10">
    <property type="entry name" value="Neurotransmitter-gated ion-channel ligand-binding domain"/>
    <property type="match status" value="1"/>
</dbReference>
<keyword evidence="4" id="KW-1003">Cell membrane</keyword>
<evidence type="ECO:0000256" key="3">
    <source>
        <dbReference type="ARBA" id="ARBA00022448"/>
    </source>
</evidence>
<dbReference type="GO" id="GO:0004888">
    <property type="term" value="F:transmembrane signaling receptor activity"/>
    <property type="evidence" value="ECO:0007669"/>
    <property type="project" value="InterPro"/>
</dbReference>
<dbReference type="NCBIfam" id="TIGR00860">
    <property type="entry name" value="LIC"/>
    <property type="match status" value="1"/>
</dbReference>
<dbReference type="PANTHER" id="PTHR18945">
    <property type="entry name" value="NEUROTRANSMITTER GATED ION CHANNEL"/>
    <property type="match status" value="1"/>
</dbReference>